<evidence type="ECO:0008006" key="3">
    <source>
        <dbReference type="Google" id="ProtNLM"/>
    </source>
</evidence>
<dbReference type="PANTHER" id="PTHR43857">
    <property type="entry name" value="BLR7761 PROTEIN"/>
    <property type="match status" value="1"/>
</dbReference>
<dbReference type="Proteomes" id="UP000308005">
    <property type="component" value="Unassembled WGS sequence"/>
</dbReference>
<comment type="caution">
    <text evidence="1">The sequence shown here is derived from an EMBL/GenBank/DDBJ whole genome shotgun (WGS) entry which is preliminary data.</text>
</comment>
<accession>A0A4S9SNB9</accession>
<dbReference type="PANTHER" id="PTHR43857:SF1">
    <property type="entry name" value="YJGH FAMILY PROTEIN"/>
    <property type="match status" value="1"/>
</dbReference>
<organism evidence="1 2">
    <name type="scientific">Aureobasidium pullulans</name>
    <name type="common">Black yeast</name>
    <name type="synonym">Pullularia pullulans</name>
    <dbReference type="NCBI Taxonomy" id="5580"/>
    <lineage>
        <taxon>Eukaryota</taxon>
        <taxon>Fungi</taxon>
        <taxon>Dikarya</taxon>
        <taxon>Ascomycota</taxon>
        <taxon>Pezizomycotina</taxon>
        <taxon>Dothideomycetes</taxon>
        <taxon>Dothideomycetidae</taxon>
        <taxon>Dothideales</taxon>
        <taxon>Saccotheciaceae</taxon>
        <taxon>Aureobasidium</taxon>
    </lineage>
</organism>
<dbReference type="EMBL" id="QZBM01000529">
    <property type="protein sequence ID" value="THZ12989.1"/>
    <property type="molecule type" value="Genomic_DNA"/>
</dbReference>
<dbReference type="Gene3D" id="3.30.1330.40">
    <property type="entry name" value="RutC-like"/>
    <property type="match status" value="1"/>
</dbReference>
<sequence length="136" mass="15091">MSHLQYKAYAGWGETAAKSHNMSQIVRVPAGDIVKMSGQGGWNPSDGEMVADLGGEWAKAFDNVQHALQDIGAKGWDSIYKLTVYYTSENELAMKYAEENMWRCFPNHKPVVTMVMVKDLALPGMHVEVDAEAVIQ</sequence>
<protein>
    <recommendedName>
        <fullName evidence="3">YjgF-like protein</fullName>
    </recommendedName>
</protein>
<proteinExistence type="predicted"/>
<name>A0A4S9SNB9_AURPU</name>
<dbReference type="SUPFAM" id="SSF55298">
    <property type="entry name" value="YjgF-like"/>
    <property type="match status" value="1"/>
</dbReference>
<dbReference type="Pfam" id="PF01042">
    <property type="entry name" value="Ribonuc_L-PSP"/>
    <property type="match status" value="1"/>
</dbReference>
<dbReference type="AlphaFoldDB" id="A0A4S9SNB9"/>
<dbReference type="InterPro" id="IPR035959">
    <property type="entry name" value="RutC-like_sf"/>
</dbReference>
<reference evidence="1 2" key="1">
    <citation type="submission" date="2018-10" db="EMBL/GenBank/DDBJ databases">
        <title>Fifty Aureobasidium pullulans genomes reveal a recombining polyextremotolerant generalist.</title>
        <authorList>
            <person name="Gostincar C."/>
            <person name="Turk M."/>
            <person name="Zajc J."/>
            <person name="Gunde-Cimerman N."/>
        </authorList>
    </citation>
    <scope>NUCLEOTIDE SEQUENCE [LARGE SCALE GENOMIC DNA]</scope>
    <source>
        <strain evidence="1 2">EXF-3863</strain>
    </source>
</reference>
<evidence type="ECO:0000313" key="1">
    <source>
        <dbReference type="EMBL" id="THZ12989.1"/>
    </source>
</evidence>
<dbReference type="InterPro" id="IPR006175">
    <property type="entry name" value="YjgF/YER057c/UK114"/>
</dbReference>
<evidence type="ECO:0000313" key="2">
    <source>
        <dbReference type="Proteomes" id="UP000308005"/>
    </source>
</evidence>
<gene>
    <name evidence="1" type="ORF">D6C91_08129</name>
</gene>